<accession>A0ABV0GC04</accession>
<name>A0ABV0GC04_9BURK</name>
<evidence type="ECO:0008006" key="3">
    <source>
        <dbReference type="Google" id="ProtNLM"/>
    </source>
</evidence>
<keyword evidence="2" id="KW-1185">Reference proteome</keyword>
<protein>
    <recommendedName>
        <fullName evidence="3">Fungal lipase-like domain-containing protein</fullName>
    </recommendedName>
</protein>
<dbReference type="EMBL" id="JBDPZC010000002">
    <property type="protein sequence ID" value="MEO3712576.1"/>
    <property type="molecule type" value="Genomic_DNA"/>
</dbReference>
<dbReference type="Proteomes" id="UP001462640">
    <property type="component" value="Unassembled WGS sequence"/>
</dbReference>
<organism evidence="1 2">
    <name type="scientific">Roseateles flavus</name>
    <dbReference type="NCBI Taxonomy" id="3149041"/>
    <lineage>
        <taxon>Bacteria</taxon>
        <taxon>Pseudomonadati</taxon>
        <taxon>Pseudomonadota</taxon>
        <taxon>Betaproteobacteria</taxon>
        <taxon>Burkholderiales</taxon>
        <taxon>Sphaerotilaceae</taxon>
        <taxon>Roseateles</taxon>
    </lineage>
</organism>
<sequence length="266" mass="28538">MTTSSDNPDVTPQALQTYTLLQIAAEAMFGQAHDKRAAVPGVGATAPGKVDASILTQGNSHSSKMTTEQAKQFAEEWEVVSHQPNTATGFSATLFKWKGTQDDPIRGLKAGQYVISFRSTEFIEDYARDNVATNDLEVKTLGWAVGQISDMKAWWDSVKGEVGTSKVTVTGYSLGGHLATSFYEMYGPASIDKVYTFNGAGVGPLKDGNSLNSVIQAFRSNKADGANRGAFTDPAASILITGTQRIPSRTSEWNLAAHKLENLHAV</sequence>
<proteinExistence type="predicted"/>
<dbReference type="RefSeq" id="WP_347608180.1">
    <property type="nucleotide sequence ID" value="NZ_JBDPZC010000002.1"/>
</dbReference>
<gene>
    <name evidence="1" type="ORF">ABDJ40_07320</name>
</gene>
<dbReference type="InterPro" id="IPR029058">
    <property type="entry name" value="AB_hydrolase_fold"/>
</dbReference>
<reference evidence="1 2" key="1">
    <citation type="submission" date="2024-05" db="EMBL/GenBank/DDBJ databases">
        <title>Roseateles sp. 2.12 16S ribosomal RNA gene Genome sequencing and assembly.</title>
        <authorList>
            <person name="Woo H."/>
        </authorList>
    </citation>
    <scope>NUCLEOTIDE SEQUENCE [LARGE SCALE GENOMIC DNA]</scope>
    <source>
        <strain evidence="1 2">2.12</strain>
    </source>
</reference>
<dbReference type="Gene3D" id="3.40.50.1820">
    <property type="entry name" value="alpha/beta hydrolase"/>
    <property type="match status" value="1"/>
</dbReference>
<comment type="caution">
    <text evidence="1">The sequence shown here is derived from an EMBL/GenBank/DDBJ whole genome shotgun (WGS) entry which is preliminary data.</text>
</comment>
<evidence type="ECO:0000313" key="2">
    <source>
        <dbReference type="Proteomes" id="UP001462640"/>
    </source>
</evidence>
<dbReference type="SUPFAM" id="SSF53474">
    <property type="entry name" value="alpha/beta-Hydrolases"/>
    <property type="match status" value="1"/>
</dbReference>
<evidence type="ECO:0000313" key="1">
    <source>
        <dbReference type="EMBL" id="MEO3712576.1"/>
    </source>
</evidence>